<evidence type="ECO:0000313" key="1">
    <source>
        <dbReference type="EMBL" id="MSS37533.1"/>
    </source>
</evidence>
<dbReference type="RefSeq" id="WP_154472983.1">
    <property type="nucleotide sequence ID" value="NZ_DBEWUL010000103.1"/>
</dbReference>
<reference evidence="1 2" key="1">
    <citation type="submission" date="2019-08" db="EMBL/GenBank/DDBJ databases">
        <title>In-depth cultivation of the pig gut microbiome towards novel bacterial diversity and tailored functional studies.</title>
        <authorList>
            <person name="Wylensek D."/>
            <person name="Hitch T.C.A."/>
            <person name="Clavel T."/>
        </authorList>
    </citation>
    <scope>NUCLEOTIDE SEQUENCE [LARGE SCALE GENOMIC DNA]</scope>
    <source>
        <strain evidence="1 2">WCA-389-WT-23D1</strain>
    </source>
</reference>
<dbReference type="Proteomes" id="UP000429958">
    <property type="component" value="Unassembled WGS sequence"/>
</dbReference>
<accession>A0A7X2NMM6</accession>
<evidence type="ECO:0000313" key="2">
    <source>
        <dbReference type="Proteomes" id="UP000429958"/>
    </source>
</evidence>
<comment type="caution">
    <text evidence="1">The sequence shown here is derived from an EMBL/GenBank/DDBJ whole genome shotgun (WGS) entry which is preliminary data.</text>
</comment>
<protein>
    <submittedName>
        <fullName evidence="1">Uncharacterized protein</fullName>
    </submittedName>
</protein>
<gene>
    <name evidence="1" type="ORF">FYJ39_13340</name>
</gene>
<dbReference type="EMBL" id="VUMD01000012">
    <property type="protein sequence ID" value="MSS37533.1"/>
    <property type="molecule type" value="Genomic_DNA"/>
</dbReference>
<dbReference type="AlphaFoldDB" id="A0A7X2NMM6"/>
<keyword evidence="2" id="KW-1185">Reference proteome</keyword>
<organism evidence="1 2">
    <name type="scientific">Clostridium porci</name>
    <dbReference type="NCBI Taxonomy" id="2605778"/>
    <lineage>
        <taxon>Bacteria</taxon>
        <taxon>Bacillati</taxon>
        <taxon>Bacillota</taxon>
        <taxon>Clostridia</taxon>
        <taxon>Eubacteriales</taxon>
        <taxon>Clostridiaceae</taxon>
        <taxon>Clostridium</taxon>
    </lineage>
</organism>
<sequence>MDIIDLETAAQLKSLVKETFSVQLHFHDGCGGQYFSMEKPAGRRLREWVVTFGEERRLKVIFLEDGCGFYFTL</sequence>
<name>A0A7X2NMM6_9CLOT</name>
<proteinExistence type="predicted"/>